<dbReference type="PANTHER" id="PTHR43162:SF1">
    <property type="entry name" value="PRESTALK A DIFFERENTIATION PROTEIN A"/>
    <property type="match status" value="1"/>
</dbReference>
<dbReference type="STRING" id="235985.SAMN05414137_106254"/>
<name>A0A1H7N8C3_STRJI</name>
<evidence type="ECO:0000313" key="2">
    <source>
        <dbReference type="EMBL" id="SEL19710.1"/>
    </source>
</evidence>
<dbReference type="Pfam" id="PF05368">
    <property type="entry name" value="NmrA"/>
    <property type="match status" value="1"/>
</dbReference>
<sequence length="289" mass="30255">MDEVIAVTGATGRVGGRLSRRLTEAGATVRALGRDAAKLAALPVAQTARASYDDAAAMREALTGATTLFLCSAHEGPGRVQIHTTAVDAALAAGVGRIVYLSYLGAAPHATFSYARDHWYTEQHIRTTGAAFTFLRDSSYQADLVAMTGDDGVLRGPAADGRVAAVTHDDVADAAAAVLLDRDAAHVGATYDLTGPQALTFAEIAAEIGRAAGRTVTYRPETLAEAYASRAVYGAPEWEVTGWVTSYEAVATGEMDVVSDAVLALTGHDPQCFADFLATRPQALERLRA</sequence>
<keyword evidence="3" id="KW-1185">Reference proteome</keyword>
<reference evidence="3" key="1">
    <citation type="submission" date="2016-10" db="EMBL/GenBank/DDBJ databases">
        <authorList>
            <person name="Varghese N."/>
        </authorList>
    </citation>
    <scope>NUCLEOTIDE SEQUENCE [LARGE SCALE GENOMIC DNA]</scope>
    <source>
        <strain evidence="3">DSM 45096 / BCRC 16803 / CGMCC 4.1857 / CIP 109030 / JCM 12277 / KCTC 19219 / NBRC 100920 / 33214</strain>
    </source>
</reference>
<dbReference type="OrthoDB" id="3243290at2"/>
<dbReference type="Gene3D" id="3.40.50.720">
    <property type="entry name" value="NAD(P)-binding Rossmann-like Domain"/>
    <property type="match status" value="1"/>
</dbReference>
<dbReference type="InterPro" id="IPR036291">
    <property type="entry name" value="NAD(P)-bd_dom_sf"/>
</dbReference>
<evidence type="ECO:0000259" key="1">
    <source>
        <dbReference type="Pfam" id="PF05368"/>
    </source>
</evidence>
<evidence type="ECO:0000313" key="3">
    <source>
        <dbReference type="Proteomes" id="UP000183015"/>
    </source>
</evidence>
<dbReference type="Proteomes" id="UP000183015">
    <property type="component" value="Unassembled WGS sequence"/>
</dbReference>
<dbReference type="eggNOG" id="COG0702">
    <property type="taxonomic scope" value="Bacteria"/>
</dbReference>
<protein>
    <submittedName>
        <fullName evidence="2">Uncharacterized conserved protein YbjT, contains NAD(P)-binding and DUF2867 domains</fullName>
    </submittedName>
</protein>
<proteinExistence type="predicted"/>
<accession>A0A1H7N8C3</accession>
<dbReference type="PANTHER" id="PTHR43162">
    <property type="match status" value="1"/>
</dbReference>
<dbReference type="Gene3D" id="3.90.25.10">
    <property type="entry name" value="UDP-galactose 4-epimerase, domain 1"/>
    <property type="match status" value="1"/>
</dbReference>
<dbReference type="AlphaFoldDB" id="A0A1H7N8C3"/>
<dbReference type="InterPro" id="IPR008030">
    <property type="entry name" value="NmrA-like"/>
</dbReference>
<dbReference type="InterPro" id="IPR051604">
    <property type="entry name" value="Ergot_Alk_Oxidoreductase"/>
</dbReference>
<feature type="domain" description="NmrA-like" evidence="1">
    <location>
        <begin position="2"/>
        <end position="219"/>
    </location>
</feature>
<dbReference type="SUPFAM" id="SSF51735">
    <property type="entry name" value="NAD(P)-binding Rossmann-fold domains"/>
    <property type="match status" value="1"/>
</dbReference>
<organism evidence="2 3">
    <name type="scientific">Streptacidiphilus jiangxiensis</name>
    <dbReference type="NCBI Taxonomy" id="235985"/>
    <lineage>
        <taxon>Bacteria</taxon>
        <taxon>Bacillati</taxon>
        <taxon>Actinomycetota</taxon>
        <taxon>Actinomycetes</taxon>
        <taxon>Kitasatosporales</taxon>
        <taxon>Streptomycetaceae</taxon>
        <taxon>Streptacidiphilus</taxon>
    </lineage>
</organism>
<dbReference type="EMBL" id="FOAZ01000006">
    <property type="protein sequence ID" value="SEL19710.1"/>
    <property type="molecule type" value="Genomic_DNA"/>
</dbReference>
<gene>
    <name evidence="2" type="ORF">SAMN05414137_106254</name>
</gene>
<dbReference type="RefSeq" id="WP_042451107.1">
    <property type="nucleotide sequence ID" value="NZ_BBPN01000021.1"/>
</dbReference>